<dbReference type="PANTHER" id="PTHR33495:SF2">
    <property type="entry name" value="ANTI-SIGMA FACTOR ANTAGONIST TM_1081-RELATED"/>
    <property type="match status" value="1"/>
</dbReference>
<evidence type="ECO:0000256" key="1">
    <source>
        <dbReference type="ARBA" id="ARBA00009013"/>
    </source>
</evidence>
<dbReference type="CDD" id="cd07043">
    <property type="entry name" value="STAS_anti-anti-sigma_factors"/>
    <property type="match status" value="1"/>
</dbReference>
<evidence type="ECO:0000256" key="2">
    <source>
        <dbReference type="RuleBase" id="RU003749"/>
    </source>
</evidence>
<dbReference type="SUPFAM" id="SSF52091">
    <property type="entry name" value="SpoIIaa-like"/>
    <property type="match status" value="1"/>
</dbReference>
<evidence type="ECO:0000313" key="4">
    <source>
        <dbReference type="EMBL" id="MFC7385621.1"/>
    </source>
</evidence>
<sequence>MTALSIQMAHEQDRTTLALIGDLDMTSAVHLDDAVEAALYDGHRHLTVDTSELAFCDSSGLWALLRAQRALAQAQGTMALTGVHGVLLRVLDVTRLTDAFTIHIPAATACRAPHRVPIRTRSA</sequence>
<comment type="similarity">
    <text evidence="1 2">Belongs to the anti-sigma-factor antagonist family.</text>
</comment>
<dbReference type="RefSeq" id="WP_380829522.1">
    <property type="nucleotide sequence ID" value="NZ_JBHTCG010000020.1"/>
</dbReference>
<organism evidence="4 5">
    <name type="scientific">Sphaerisporangium rhizosphaerae</name>
    <dbReference type="NCBI Taxonomy" id="2269375"/>
    <lineage>
        <taxon>Bacteria</taxon>
        <taxon>Bacillati</taxon>
        <taxon>Actinomycetota</taxon>
        <taxon>Actinomycetes</taxon>
        <taxon>Streptosporangiales</taxon>
        <taxon>Streptosporangiaceae</taxon>
        <taxon>Sphaerisporangium</taxon>
    </lineage>
</organism>
<dbReference type="NCBIfam" id="TIGR00377">
    <property type="entry name" value="ant_ant_sig"/>
    <property type="match status" value="1"/>
</dbReference>
<feature type="domain" description="STAS" evidence="3">
    <location>
        <begin position="4"/>
        <end position="98"/>
    </location>
</feature>
<evidence type="ECO:0000313" key="5">
    <source>
        <dbReference type="Proteomes" id="UP001596496"/>
    </source>
</evidence>
<gene>
    <name evidence="4" type="ORF">ACFQSB_25675</name>
</gene>
<dbReference type="Gene3D" id="3.30.750.24">
    <property type="entry name" value="STAS domain"/>
    <property type="match status" value="1"/>
</dbReference>
<dbReference type="Proteomes" id="UP001596496">
    <property type="component" value="Unassembled WGS sequence"/>
</dbReference>
<proteinExistence type="inferred from homology"/>
<reference evidence="5" key="1">
    <citation type="journal article" date="2019" name="Int. J. Syst. Evol. Microbiol.">
        <title>The Global Catalogue of Microorganisms (GCM) 10K type strain sequencing project: providing services to taxonomists for standard genome sequencing and annotation.</title>
        <authorList>
            <consortium name="The Broad Institute Genomics Platform"/>
            <consortium name="The Broad Institute Genome Sequencing Center for Infectious Disease"/>
            <person name="Wu L."/>
            <person name="Ma J."/>
        </authorList>
    </citation>
    <scope>NUCLEOTIDE SEQUENCE [LARGE SCALE GENOMIC DNA]</scope>
    <source>
        <strain evidence="5">CECT 7649</strain>
    </source>
</reference>
<dbReference type="Pfam" id="PF13466">
    <property type="entry name" value="STAS_2"/>
    <property type="match status" value="1"/>
</dbReference>
<comment type="caution">
    <text evidence="4">The sequence shown here is derived from an EMBL/GenBank/DDBJ whole genome shotgun (WGS) entry which is preliminary data.</text>
</comment>
<dbReference type="InterPro" id="IPR003658">
    <property type="entry name" value="Anti-sigma_ant"/>
</dbReference>
<dbReference type="PROSITE" id="PS50801">
    <property type="entry name" value="STAS"/>
    <property type="match status" value="1"/>
</dbReference>
<name>A0ABW2PEP4_9ACTN</name>
<keyword evidence="5" id="KW-1185">Reference proteome</keyword>
<dbReference type="InterPro" id="IPR036513">
    <property type="entry name" value="STAS_dom_sf"/>
</dbReference>
<dbReference type="EMBL" id="JBHTCG010000020">
    <property type="protein sequence ID" value="MFC7385621.1"/>
    <property type="molecule type" value="Genomic_DNA"/>
</dbReference>
<dbReference type="PANTHER" id="PTHR33495">
    <property type="entry name" value="ANTI-SIGMA FACTOR ANTAGONIST TM_1081-RELATED-RELATED"/>
    <property type="match status" value="1"/>
</dbReference>
<dbReference type="InterPro" id="IPR058548">
    <property type="entry name" value="MlaB-like_STAS"/>
</dbReference>
<protein>
    <recommendedName>
        <fullName evidence="2">Anti-sigma factor antagonist</fullName>
    </recommendedName>
</protein>
<accession>A0ABW2PEP4</accession>
<dbReference type="InterPro" id="IPR002645">
    <property type="entry name" value="STAS_dom"/>
</dbReference>
<evidence type="ECO:0000259" key="3">
    <source>
        <dbReference type="PROSITE" id="PS50801"/>
    </source>
</evidence>